<protein>
    <submittedName>
        <fullName evidence="1">Uncharacterized protein</fullName>
    </submittedName>
</protein>
<accession>A0ABP9VKS3</accession>
<gene>
    <name evidence="1" type="ORF">Rcae01_01246</name>
</gene>
<reference evidence="1 2" key="1">
    <citation type="submission" date="2024-02" db="EMBL/GenBank/DDBJ databases">
        <title>Rhodopirellula caenicola NBRC 110016.</title>
        <authorList>
            <person name="Ichikawa N."/>
            <person name="Katano-Makiyama Y."/>
            <person name="Hidaka K."/>
        </authorList>
    </citation>
    <scope>NUCLEOTIDE SEQUENCE [LARGE SCALE GENOMIC DNA]</scope>
    <source>
        <strain evidence="1 2">NBRC 110016</strain>
    </source>
</reference>
<evidence type="ECO:0000313" key="2">
    <source>
        <dbReference type="Proteomes" id="UP001416858"/>
    </source>
</evidence>
<dbReference type="EMBL" id="BAABRO010000002">
    <property type="protein sequence ID" value="GAA5505799.1"/>
    <property type="molecule type" value="Genomic_DNA"/>
</dbReference>
<organism evidence="1 2">
    <name type="scientific">Novipirellula caenicola</name>
    <dbReference type="NCBI Taxonomy" id="1536901"/>
    <lineage>
        <taxon>Bacteria</taxon>
        <taxon>Pseudomonadati</taxon>
        <taxon>Planctomycetota</taxon>
        <taxon>Planctomycetia</taxon>
        <taxon>Pirellulales</taxon>
        <taxon>Pirellulaceae</taxon>
        <taxon>Novipirellula</taxon>
    </lineage>
</organism>
<comment type="caution">
    <text evidence="1">The sequence shown here is derived from an EMBL/GenBank/DDBJ whole genome shotgun (WGS) entry which is preliminary data.</text>
</comment>
<proteinExistence type="predicted"/>
<sequence>MTTKATCGRRVRCGEGQQFTIVNLQFYFFNNRSFGIAAVGVKVAGVDGAETLDEFRYEEQFRSAFQAVSGPRV</sequence>
<dbReference type="Proteomes" id="UP001416858">
    <property type="component" value="Unassembled WGS sequence"/>
</dbReference>
<evidence type="ECO:0000313" key="1">
    <source>
        <dbReference type="EMBL" id="GAA5505799.1"/>
    </source>
</evidence>
<keyword evidence="2" id="KW-1185">Reference proteome</keyword>
<name>A0ABP9VKS3_9BACT</name>